<keyword evidence="2" id="KW-1185">Reference proteome</keyword>
<name>A0ABR7H0Q6_9FIRM</name>
<sequence length="53" mass="5997">MKNPKDMAAFIYGIRDEVILLGLDIIRETLEDCEIVKTGQKKLVTSLGKVSFR</sequence>
<gene>
    <name evidence="1" type="ORF">H8S75_02040</name>
</gene>
<dbReference type="EMBL" id="JACOPB010000001">
    <property type="protein sequence ID" value="MBC5706735.1"/>
    <property type="molecule type" value="Genomic_DNA"/>
</dbReference>
<evidence type="ECO:0000313" key="1">
    <source>
        <dbReference type="EMBL" id="MBC5706735.1"/>
    </source>
</evidence>
<comment type="caution">
    <text evidence="1">The sequence shown here is derived from an EMBL/GenBank/DDBJ whole genome shotgun (WGS) entry which is preliminary data.</text>
</comment>
<dbReference type="RefSeq" id="WP_187018965.1">
    <property type="nucleotide sequence ID" value="NZ_JACOPB010000001.1"/>
</dbReference>
<protein>
    <recommendedName>
        <fullName evidence="3">ISLre2 family transposase</fullName>
    </recommendedName>
</protein>
<evidence type="ECO:0008006" key="3">
    <source>
        <dbReference type="Google" id="ProtNLM"/>
    </source>
</evidence>
<accession>A0ABR7H0Q6</accession>
<reference evidence="1 2" key="1">
    <citation type="submission" date="2020-08" db="EMBL/GenBank/DDBJ databases">
        <title>Genome public.</title>
        <authorList>
            <person name="Liu C."/>
            <person name="Sun Q."/>
        </authorList>
    </citation>
    <scope>NUCLEOTIDE SEQUENCE [LARGE SCALE GENOMIC DNA]</scope>
    <source>
        <strain evidence="1 2">NSJ-66</strain>
    </source>
</reference>
<organism evidence="1 2">
    <name type="scientific">Hungatella hominis</name>
    <dbReference type="NCBI Taxonomy" id="2763050"/>
    <lineage>
        <taxon>Bacteria</taxon>
        <taxon>Bacillati</taxon>
        <taxon>Bacillota</taxon>
        <taxon>Clostridia</taxon>
        <taxon>Lachnospirales</taxon>
        <taxon>Lachnospiraceae</taxon>
        <taxon>Hungatella</taxon>
    </lineage>
</organism>
<evidence type="ECO:0000313" key="2">
    <source>
        <dbReference type="Proteomes" id="UP000634672"/>
    </source>
</evidence>
<proteinExistence type="predicted"/>
<dbReference type="Proteomes" id="UP000634672">
    <property type="component" value="Unassembled WGS sequence"/>
</dbReference>